<dbReference type="PANTHER" id="PTHR12684">
    <property type="entry name" value="PUTATIVE PHOSPHOTRANSFERASE"/>
    <property type="match status" value="1"/>
</dbReference>
<dbReference type="InterPro" id="IPR002745">
    <property type="entry name" value="Ptrans_KptA/Tpt1"/>
</dbReference>
<dbReference type="NCBIfam" id="NF002014">
    <property type="entry name" value="PRK00819.1-4"/>
    <property type="match status" value="1"/>
</dbReference>
<evidence type="ECO:0000256" key="2">
    <source>
        <dbReference type="ARBA" id="ARBA00022679"/>
    </source>
</evidence>
<evidence type="ECO:0000313" key="6">
    <source>
        <dbReference type="EMBL" id="SDE69359.1"/>
    </source>
</evidence>
<reference evidence="6 8" key="1">
    <citation type="submission" date="2016-10" db="EMBL/GenBank/DDBJ databases">
        <authorList>
            <person name="de Groot N.N."/>
        </authorList>
    </citation>
    <scope>NUCLEOTIDE SEQUENCE [LARGE SCALE GENOMIC DNA]</scope>
    <source>
        <strain evidence="6 8">CGMCC 4.1859</strain>
    </source>
</reference>
<evidence type="ECO:0000313" key="9">
    <source>
        <dbReference type="Proteomes" id="UP001432161"/>
    </source>
</evidence>
<dbReference type="InterPro" id="IPR022928">
    <property type="entry name" value="RNA_2'-PTrans_KptA"/>
</dbReference>
<dbReference type="PANTHER" id="PTHR12684:SF2">
    <property type="entry name" value="TRNA 2'-PHOSPHOTRANSFERASE 1"/>
    <property type="match status" value="1"/>
</dbReference>
<accession>A0A1G7F0B2</accession>
<evidence type="ECO:0000313" key="8">
    <source>
        <dbReference type="Proteomes" id="UP000198614"/>
    </source>
</evidence>
<dbReference type="InterPro" id="IPR042080">
    <property type="entry name" value="RNA_2'-PTrans_N"/>
</dbReference>
<evidence type="ECO:0000256" key="4">
    <source>
        <dbReference type="ARBA" id="ARBA00025212"/>
    </source>
</evidence>
<dbReference type="Gene3D" id="3.20.170.30">
    <property type="match status" value="1"/>
</dbReference>
<dbReference type="GO" id="GO:0003950">
    <property type="term" value="F:NAD+ poly-ADP-ribosyltransferase activity"/>
    <property type="evidence" value="ECO:0007669"/>
    <property type="project" value="InterPro"/>
</dbReference>
<comment type="similarity">
    <text evidence="1 5">Belongs to the KptA/TPT1 family.</text>
</comment>
<protein>
    <recommendedName>
        <fullName evidence="5">Probable RNA 2'-phosphotransferase</fullName>
        <ecNumber evidence="5">2.7.1.-</ecNumber>
    </recommendedName>
</protein>
<dbReference type="GO" id="GO:0006388">
    <property type="term" value="P:tRNA splicing, via endonucleolytic cleavage and ligation"/>
    <property type="evidence" value="ECO:0007669"/>
    <property type="project" value="UniProtKB-UniRule"/>
</dbReference>
<evidence type="ECO:0000256" key="1">
    <source>
        <dbReference type="ARBA" id="ARBA00009836"/>
    </source>
</evidence>
<evidence type="ECO:0000256" key="3">
    <source>
        <dbReference type="ARBA" id="ARBA00023027"/>
    </source>
</evidence>
<dbReference type="AlphaFoldDB" id="A0A1G7F0B2"/>
<dbReference type="Pfam" id="PF01885">
    <property type="entry name" value="PTS_2-RNA"/>
    <property type="match status" value="1"/>
</dbReference>
<keyword evidence="2 5" id="KW-0808">Transferase</keyword>
<dbReference type="EMBL" id="FNAX01000003">
    <property type="protein sequence ID" value="SDE69359.1"/>
    <property type="molecule type" value="Genomic_DNA"/>
</dbReference>
<proteinExistence type="inferred from homology"/>
<comment type="function">
    <text evidence="4 5">Removes the 2'-phosphate from RNA via an intermediate in which the phosphate is ADP-ribosylated by NAD followed by a presumed transesterification to release the RNA and generate ADP-ribose 1''-2''-cyclic phosphate (APPR&gt;P). May function as an ADP-ribosylase.</text>
</comment>
<sequence>MSTQRTAHGAARTVKVSKYLSKHLRHQPERIGLTLDEGGWVEIAALLSAAAAHGFRISREELDHVVASNDKQRFAVEGTRIRASQGHSVPVDLGLPPAEPPAYLYHGTVARHLDAIRAEGLRPMNRHDVHLSPDRETATRVGARRGRPVVLTVDSGAMHRDGHVFRRSANGVWLTPSVPPRYLRLPGPR</sequence>
<keyword evidence="9" id="KW-1185">Reference proteome</keyword>
<dbReference type="Gene3D" id="1.10.10.970">
    <property type="entry name" value="RNA 2'-phosphotransferase, Tpt1/KptA family, N-terminal domain"/>
    <property type="match status" value="1"/>
</dbReference>
<keyword evidence="3 5" id="KW-0520">NAD</keyword>
<organism evidence="6 8">
    <name type="scientific">Streptomyces griseoaurantiacus</name>
    <dbReference type="NCBI Taxonomy" id="68213"/>
    <lineage>
        <taxon>Bacteria</taxon>
        <taxon>Bacillati</taxon>
        <taxon>Actinomycetota</taxon>
        <taxon>Actinomycetes</taxon>
        <taxon>Kitasatosporales</taxon>
        <taxon>Streptomycetaceae</taxon>
        <taxon>Streptomyces</taxon>
        <taxon>Streptomyces aurantiacus group</taxon>
    </lineage>
</organism>
<dbReference type="GO" id="GO:0000215">
    <property type="term" value="F:tRNA 2'-phosphotransferase activity"/>
    <property type="evidence" value="ECO:0007669"/>
    <property type="project" value="TreeGrafter"/>
</dbReference>
<dbReference type="Proteomes" id="UP001432161">
    <property type="component" value="Chromosome"/>
</dbReference>
<evidence type="ECO:0000313" key="7">
    <source>
        <dbReference type="EMBL" id="WUR38658.1"/>
    </source>
</evidence>
<reference evidence="7" key="2">
    <citation type="submission" date="2022-10" db="EMBL/GenBank/DDBJ databases">
        <title>The complete genomes of actinobacterial strains from the NBC collection.</title>
        <authorList>
            <person name="Joergensen T.S."/>
            <person name="Alvarez Arevalo M."/>
            <person name="Sterndorff E.B."/>
            <person name="Faurdal D."/>
            <person name="Vuksanovic O."/>
            <person name="Mourched A.-S."/>
            <person name="Charusanti P."/>
            <person name="Shaw S."/>
            <person name="Blin K."/>
            <person name="Weber T."/>
        </authorList>
    </citation>
    <scope>NUCLEOTIDE SEQUENCE</scope>
    <source>
        <strain evidence="7">NBC_00489</strain>
    </source>
</reference>
<name>A0A1G7F0B2_9ACTN</name>
<dbReference type="OrthoDB" id="4537997at2"/>
<dbReference type="EC" id="2.7.1.-" evidence="5"/>
<dbReference type="Proteomes" id="UP000198614">
    <property type="component" value="Unassembled WGS sequence"/>
</dbReference>
<dbReference type="EMBL" id="CP108330">
    <property type="protein sequence ID" value="WUR38658.1"/>
    <property type="molecule type" value="Genomic_DNA"/>
</dbReference>
<dbReference type="HAMAP" id="MF_00299">
    <property type="entry name" value="KptA"/>
    <property type="match status" value="1"/>
</dbReference>
<gene>
    <name evidence="5" type="primary">kptA</name>
    <name evidence="7" type="ORF">OHN36_16485</name>
    <name evidence="6" type="ORF">SAMN05216260_103156</name>
</gene>
<dbReference type="SUPFAM" id="SSF56399">
    <property type="entry name" value="ADP-ribosylation"/>
    <property type="match status" value="1"/>
</dbReference>
<evidence type="ECO:0000256" key="5">
    <source>
        <dbReference type="HAMAP-Rule" id="MF_00299"/>
    </source>
</evidence>
<dbReference type="InterPro" id="IPR042081">
    <property type="entry name" value="RNA_2'-PTrans_C"/>
</dbReference>